<dbReference type="NCBIfam" id="TIGR00967">
    <property type="entry name" value="3a0501s007"/>
    <property type="match status" value="1"/>
</dbReference>
<dbReference type="RefSeq" id="WP_103549190.1">
    <property type="nucleotide sequence ID" value="NZ_JBHJSK010000012.1"/>
</dbReference>
<dbReference type="GO" id="GO:0065002">
    <property type="term" value="P:intracellular protein transmembrane transport"/>
    <property type="evidence" value="ECO:0007669"/>
    <property type="project" value="UniProtKB-UniRule"/>
</dbReference>
<comment type="subcellular location">
    <subcellularLocation>
        <location evidence="11">Cell membrane</location>
        <topology evidence="11">Multi-pass membrane protein</topology>
    </subcellularLocation>
    <subcellularLocation>
        <location evidence="1 13">Membrane</location>
        <topology evidence="1 13">Multi-pass membrane protein</topology>
    </subcellularLocation>
</comment>
<keyword evidence="3 11" id="KW-0813">Transport</keyword>
<dbReference type="Proteomes" id="UP000236178">
    <property type="component" value="Unassembled WGS sequence"/>
</dbReference>
<dbReference type="Gene3D" id="1.10.3370.10">
    <property type="entry name" value="SecY subunit domain"/>
    <property type="match status" value="1"/>
</dbReference>
<feature type="transmembrane region" description="Helical" evidence="11">
    <location>
        <begin position="276"/>
        <end position="296"/>
    </location>
</feature>
<dbReference type="EMBL" id="PJOS01000015">
    <property type="protein sequence ID" value="PKT73025.1"/>
    <property type="molecule type" value="Genomic_DNA"/>
</dbReference>
<evidence type="ECO:0000256" key="3">
    <source>
        <dbReference type="ARBA" id="ARBA00022448"/>
    </source>
</evidence>
<evidence type="ECO:0000256" key="9">
    <source>
        <dbReference type="ARBA" id="ARBA00023136"/>
    </source>
</evidence>
<comment type="subunit">
    <text evidence="11">Component of the Sec protein translocase complex. Heterotrimer consisting of SecY, SecE and SecG subunits. The heterotrimers can form oligomers, although 1 heterotrimer is thought to be able to translocate proteins. Interacts with the ribosome. Interacts with SecDF, and other proteins may be involved. Interacts with SecA.</text>
</comment>
<dbReference type="InterPro" id="IPR023201">
    <property type="entry name" value="SecY_dom_sf"/>
</dbReference>
<evidence type="ECO:0000256" key="8">
    <source>
        <dbReference type="ARBA" id="ARBA00023010"/>
    </source>
</evidence>
<keyword evidence="8 11" id="KW-0811">Translocation</keyword>
<name>A0A2I0SSX7_9ACTN</name>
<dbReference type="PIRSF" id="PIRSF004557">
    <property type="entry name" value="SecY"/>
    <property type="match status" value="1"/>
</dbReference>
<evidence type="ECO:0000256" key="13">
    <source>
        <dbReference type="RuleBase" id="RU003484"/>
    </source>
</evidence>
<dbReference type="GO" id="GO:0006605">
    <property type="term" value="P:protein targeting"/>
    <property type="evidence" value="ECO:0007669"/>
    <property type="project" value="UniProtKB-UniRule"/>
</dbReference>
<feature type="transmembrane region" description="Helical" evidence="11">
    <location>
        <begin position="68"/>
        <end position="95"/>
    </location>
</feature>
<dbReference type="InterPro" id="IPR030659">
    <property type="entry name" value="SecY_CS"/>
</dbReference>
<comment type="similarity">
    <text evidence="2 11 14">Belongs to the SecY/SEC61-alpha family.</text>
</comment>
<dbReference type="PROSITE" id="PS00756">
    <property type="entry name" value="SECY_2"/>
    <property type="match status" value="1"/>
</dbReference>
<evidence type="ECO:0000256" key="11">
    <source>
        <dbReference type="HAMAP-Rule" id="MF_01465"/>
    </source>
</evidence>
<dbReference type="OrthoDB" id="9809248at2"/>
<dbReference type="Pfam" id="PF00344">
    <property type="entry name" value="SecY"/>
    <property type="match status" value="1"/>
</dbReference>
<feature type="transmembrane region" description="Helical" evidence="11">
    <location>
        <begin position="402"/>
        <end position="420"/>
    </location>
</feature>
<feature type="transmembrane region" description="Helical" evidence="11">
    <location>
        <begin position="316"/>
        <end position="338"/>
    </location>
</feature>
<evidence type="ECO:0000256" key="4">
    <source>
        <dbReference type="ARBA" id="ARBA00022475"/>
    </source>
</evidence>
<accession>A0A2I0SSX7</accession>
<sequence length="437" mass="47603">MLTAFARAFRTPDLRKKLLFTLGIIVVYRVGTHIPIPGVDYKNVQTCMDVADSNRGLFSLINMFSGGALLQITIFALGIMPYITASIILQLLTVVIPRLEALKKEGSAGTAKITQYTRYLTVALAVLQGTGLVATARSGALFSGCPVANQIVPDQSIFTTITMVITMTAGTCVVMWLGELITDRGIGNGMSILMFISIAATFPSALWTVKIQGKLADGWIEFGTVIAVGLAMVALVVFVEQAQRRIPVQYAKRMIGRRSYGGTSTYIPLKVNQAGVIPVIFASSLLYIPSLIAQFSKGNSGWKTWVTNNLTKGDHPIYITLYFLLIVFFAFFYVAISFNPEEVADNMKKYGGFIPGIRAGRPTAEYLSYVLNRITWPGSLYLGLIALVPTVALVGFGANQNFPFGGTSILIIVGVGLETVKQIESQLQQRNYEGFLR</sequence>
<keyword evidence="5 11" id="KW-0812">Transmembrane</keyword>
<evidence type="ECO:0000256" key="2">
    <source>
        <dbReference type="ARBA" id="ARBA00005751"/>
    </source>
</evidence>
<feature type="transmembrane region" description="Helical" evidence="11">
    <location>
        <begin position="189"/>
        <end position="207"/>
    </location>
</feature>
<dbReference type="PROSITE" id="PS00755">
    <property type="entry name" value="SECY_1"/>
    <property type="match status" value="1"/>
</dbReference>
<comment type="caution">
    <text evidence="15">The sequence shown here is derived from an EMBL/GenBank/DDBJ whole genome shotgun (WGS) entry which is preliminary data.</text>
</comment>
<feature type="transmembrane region" description="Helical" evidence="11">
    <location>
        <begin position="219"/>
        <end position="239"/>
    </location>
</feature>
<evidence type="ECO:0000256" key="6">
    <source>
        <dbReference type="ARBA" id="ARBA00022927"/>
    </source>
</evidence>
<comment type="function">
    <text evidence="11 12">The central subunit of the protein translocation channel SecYEG. Consists of two halves formed by TMs 1-5 and 6-10. These two domains form a lateral gate at the front which open onto the bilayer between TMs 2 and 7, and are clamped together by SecE at the back. The channel is closed by both a pore ring composed of hydrophobic SecY resides and a short helix (helix 2A) on the extracellular side of the membrane which forms a plug. The plug probably moves laterally to allow the channel to open. The ring and the pore may move independently.</text>
</comment>
<dbReference type="GO" id="GO:0005886">
    <property type="term" value="C:plasma membrane"/>
    <property type="evidence" value="ECO:0007669"/>
    <property type="project" value="UniProtKB-SubCell"/>
</dbReference>
<dbReference type="SUPFAM" id="SSF103491">
    <property type="entry name" value="Preprotein translocase SecY subunit"/>
    <property type="match status" value="1"/>
</dbReference>
<feature type="transmembrane region" description="Helical" evidence="11">
    <location>
        <begin position="116"/>
        <end position="136"/>
    </location>
</feature>
<keyword evidence="6 11" id="KW-0653">Protein transport</keyword>
<keyword evidence="7 11" id="KW-1133">Transmembrane helix</keyword>
<protein>
    <recommendedName>
        <fullName evidence="10 11">Protein translocase subunit SecY</fullName>
    </recommendedName>
</protein>
<organism evidence="15 16">
    <name type="scientific">Streptomyces populi</name>
    <dbReference type="NCBI Taxonomy" id="2058924"/>
    <lineage>
        <taxon>Bacteria</taxon>
        <taxon>Bacillati</taxon>
        <taxon>Actinomycetota</taxon>
        <taxon>Actinomycetes</taxon>
        <taxon>Kitasatosporales</taxon>
        <taxon>Streptomycetaceae</taxon>
        <taxon>Streptomyces</taxon>
    </lineage>
</organism>
<proteinExistence type="inferred from homology"/>
<keyword evidence="4 11" id="KW-1003">Cell membrane</keyword>
<feature type="transmembrane region" description="Helical" evidence="11">
    <location>
        <begin position="378"/>
        <end position="396"/>
    </location>
</feature>
<evidence type="ECO:0000256" key="14">
    <source>
        <dbReference type="RuleBase" id="RU004349"/>
    </source>
</evidence>
<evidence type="ECO:0000256" key="10">
    <source>
        <dbReference type="ARBA" id="ARBA00039733"/>
    </source>
</evidence>
<evidence type="ECO:0000256" key="12">
    <source>
        <dbReference type="RuleBase" id="RU000537"/>
    </source>
</evidence>
<keyword evidence="16" id="KW-1185">Reference proteome</keyword>
<evidence type="ECO:0000256" key="1">
    <source>
        <dbReference type="ARBA" id="ARBA00004141"/>
    </source>
</evidence>
<gene>
    <name evidence="11" type="primary">secY</name>
    <name evidence="15" type="ORF">CW362_10945</name>
</gene>
<dbReference type="GO" id="GO:0043952">
    <property type="term" value="P:protein transport by the Sec complex"/>
    <property type="evidence" value="ECO:0007669"/>
    <property type="project" value="UniProtKB-UniRule"/>
</dbReference>
<dbReference type="InterPro" id="IPR026593">
    <property type="entry name" value="SecY"/>
</dbReference>
<feature type="transmembrane region" description="Helical" evidence="11">
    <location>
        <begin position="156"/>
        <end position="177"/>
    </location>
</feature>
<keyword evidence="9 11" id="KW-0472">Membrane</keyword>
<evidence type="ECO:0000256" key="7">
    <source>
        <dbReference type="ARBA" id="ARBA00022989"/>
    </source>
</evidence>
<reference evidence="15 16" key="1">
    <citation type="submission" date="2017-12" db="EMBL/GenBank/DDBJ databases">
        <title>Streptomyces populusis sp. nov., a novel endophytic actinobacterium isolated from stems of Populus adenopoda Maxim.</title>
        <authorList>
            <person name="Wang Z."/>
        </authorList>
    </citation>
    <scope>NUCLEOTIDE SEQUENCE [LARGE SCALE GENOMIC DNA]</scope>
    <source>
        <strain evidence="15 16">A249</strain>
    </source>
</reference>
<dbReference type="HAMAP" id="MF_01465">
    <property type="entry name" value="SecY"/>
    <property type="match status" value="1"/>
</dbReference>
<dbReference type="FunFam" id="1.10.3370.10:FF:000001">
    <property type="entry name" value="Preprotein translocase subunit SecY"/>
    <property type="match status" value="1"/>
</dbReference>
<evidence type="ECO:0000313" key="16">
    <source>
        <dbReference type="Proteomes" id="UP000236178"/>
    </source>
</evidence>
<dbReference type="AlphaFoldDB" id="A0A2I0SSX7"/>
<evidence type="ECO:0000313" key="15">
    <source>
        <dbReference type="EMBL" id="PKT73025.1"/>
    </source>
</evidence>
<dbReference type="PRINTS" id="PR00303">
    <property type="entry name" value="SECYTRNLCASE"/>
</dbReference>
<dbReference type="InterPro" id="IPR002208">
    <property type="entry name" value="SecY/SEC61-alpha"/>
</dbReference>
<evidence type="ECO:0000256" key="5">
    <source>
        <dbReference type="ARBA" id="ARBA00022692"/>
    </source>
</evidence>
<feature type="transmembrane region" description="Helical" evidence="11">
    <location>
        <begin position="18"/>
        <end position="36"/>
    </location>
</feature>
<dbReference type="PANTHER" id="PTHR10906">
    <property type="entry name" value="SECY/SEC61-ALPHA FAMILY MEMBER"/>
    <property type="match status" value="1"/>
</dbReference>